<name>A0ABW1ECK2_9BACT</name>
<dbReference type="EMBL" id="JBHSPH010000002">
    <property type="protein sequence ID" value="MFC5862099.1"/>
    <property type="molecule type" value="Genomic_DNA"/>
</dbReference>
<keyword evidence="1" id="KW-0805">Transcription regulation</keyword>
<sequence length="427" mass="47870">MTKTRDNDDSLLLERTRLGDVQSLACLYDRYSGFVYSIALRILRDQPRAEQVVSDLFFQIWRSPDRFERFTANLALALVVVARNRALAVLAQKSSDLDFLVPEWIANYRAKDITREQARAVLENLSADRRSMLERTFYEATRPTTSSRSTTNSTMPGEAPSTTTAVSKLVGTGLEVIDLEADDAFARRRLHVRDSILHLQGMNRLTRTFIDGSQSILQELVTAAVELCGADSAGISIVQENSTEEDYYQWVATAGQYSGFLNAKLPRYPSACGVTLERRRPQIFRVSQKFFDLMGIQAPIVTDGLLLPWEVENGRGTIWIMAHGRAEAFDREDCKIMEVLSNFAASGVRLQRQQRTLLEQARVAGEAALANSIAQQINRPLEELRRSVFLLSQRDPGSDSFAQMISGELTKLSEILNQLVPGPKPCN</sequence>
<evidence type="ECO:0000256" key="4">
    <source>
        <dbReference type="SAM" id="MobiDB-lite"/>
    </source>
</evidence>
<dbReference type="RefSeq" id="WP_263338205.1">
    <property type="nucleotide sequence ID" value="NZ_JAGSYH010000004.1"/>
</dbReference>
<feature type="domain" description="RNA polymerase sigma-70 region 2" evidence="6">
    <location>
        <begin position="27"/>
        <end position="87"/>
    </location>
</feature>
<dbReference type="SUPFAM" id="SSF55781">
    <property type="entry name" value="GAF domain-like"/>
    <property type="match status" value="1"/>
</dbReference>
<evidence type="ECO:0000313" key="8">
    <source>
        <dbReference type="Proteomes" id="UP001596091"/>
    </source>
</evidence>
<dbReference type="Pfam" id="PF01590">
    <property type="entry name" value="GAF"/>
    <property type="match status" value="1"/>
</dbReference>
<evidence type="ECO:0000256" key="2">
    <source>
        <dbReference type="ARBA" id="ARBA00023082"/>
    </source>
</evidence>
<evidence type="ECO:0000259" key="6">
    <source>
        <dbReference type="Pfam" id="PF04542"/>
    </source>
</evidence>
<accession>A0ABW1ECK2</accession>
<dbReference type="PANTHER" id="PTHR43133">
    <property type="entry name" value="RNA POLYMERASE ECF-TYPE SIGMA FACTO"/>
    <property type="match status" value="1"/>
</dbReference>
<proteinExistence type="predicted"/>
<reference evidence="8" key="1">
    <citation type="journal article" date="2019" name="Int. J. Syst. Evol. Microbiol.">
        <title>The Global Catalogue of Microorganisms (GCM) 10K type strain sequencing project: providing services to taxonomists for standard genome sequencing and annotation.</title>
        <authorList>
            <consortium name="The Broad Institute Genomics Platform"/>
            <consortium name="The Broad Institute Genome Sequencing Center for Infectious Disease"/>
            <person name="Wu L."/>
            <person name="Ma J."/>
        </authorList>
    </citation>
    <scope>NUCLEOTIDE SEQUENCE [LARGE SCALE GENOMIC DNA]</scope>
    <source>
        <strain evidence="8">JCM 4087</strain>
    </source>
</reference>
<dbReference type="Pfam" id="PF04542">
    <property type="entry name" value="Sigma70_r2"/>
    <property type="match status" value="1"/>
</dbReference>
<dbReference type="InterPro" id="IPR003018">
    <property type="entry name" value="GAF"/>
</dbReference>
<evidence type="ECO:0000256" key="1">
    <source>
        <dbReference type="ARBA" id="ARBA00023015"/>
    </source>
</evidence>
<dbReference type="PANTHER" id="PTHR43133:SF62">
    <property type="entry name" value="RNA POLYMERASE SIGMA FACTOR SIGZ"/>
    <property type="match status" value="1"/>
</dbReference>
<feature type="domain" description="GAF" evidence="5">
    <location>
        <begin position="214"/>
        <end position="346"/>
    </location>
</feature>
<feature type="compositionally biased region" description="Low complexity" evidence="4">
    <location>
        <begin position="141"/>
        <end position="154"/>
    </location>
</feature>
<keyword evidence="3" id="KW-0804">Transcription</keyword>
<dbReference type="InterPro" id="IPR029016">
    <property type="entry name" value="GAF-like_dom_sf"/>
</dbReference>
<keyword evidence="8" id="KW-1185">Reference proteome</keyword>
<keyword evidence="2" id="KW-0731">Sigma factor</keyword>
<dbReference type="Gene3D" id="3.30.450.40">
    <property type="match status" value="1"/>
</dbReference>
<gene>
    <name evidence="7" type="ORF">ACFPT7_07325</name>
</gene>
<organism evidence="7 8">
    <name type="scientific">Acidicapsa dinghuensis</name>
    <dbReference type="NCBI Taxonomy" id="2218256"/>
    <lineage>
        <taxon>Bacteria</taxon>
        <taxon>Pseudomonadati</taxon>
        <taxon>Acidobacteriota</taxon>
        <taxon>Terriglobia</taxon>
        <taxon>Terriglobales</taxon>
        <taxon>Acidobacteriaceae</taxon>
        <taxon>Acidicapsa</taxon>
    </lineage>
</organism>
<dbReference type="InterPro" id="IPR039425">
    <property type="entry name" value="RNA_pol_sigma-70-like"/>
</dbReference>
<feature type="region of interest" description="Disordered" evidence="4">
    <location>
        <begin position="140"/>
        <end position="162"/>
    </location>
</feature>
<protein>
    <submittedName>
        <fullName evidence="7">Sigma factor</fullName>
    </submittedName>
</protein>
<dbReference type="InterPro" id="IPR007627">
    <property type="entry name" value="RNA_pol_sigma70_r2"/>
</dbReference>
<evidence type="ECO:0000256" key="3">
    <source>
        <dbReference type="ARBA" id="ARBA00023163"/>
    </source>
</evidence>
<evidence type="ECO:0000259" key="5">
    <source>
        <dbReference type="Pfam" id="PF01590"/>
    </source>
</evidence>
<comment type="caution">
    <text evidence="7">The sequence shown here is derived from an EMBL/GenBank/DDBJ whole genome shotgun (WGS) entry which is preliminary data.</text>
</comment>
<evidence type="ECO:0000313" key="7">
    <source>
        <dbReference type="EMBL" id="MFC5862099.1"/>
    </source>
</evidence>
<dbReference type="InterPro" id="IPR013325">
    <property type="entry name" value="RNA_pol_sigma_r2"/>
</dbReference>
<dbReference type="SUPFAM" id="SSF88946">
    <property type="entry name" value="Sigma2 domain of RNA polymerase sigma factors"/>
    <property type="match status" value="1"/>
</dbReference>
<dbReference type="Gene3D" id="1.10.1740.10">
    <property type="match status" value="1"/>
</dbReference>
<dbReference type="Proteomes" id="UP001596091">
    <property type="component" value="Unassembled WGS sequence"/>
</dbReference>